<reference evidence="2 3" key="1">
    <citation type="submission" date="2016-11" db="EMBL/GenBank/DDBJ databases">
        <authorList>
            <person name="Jaros S."/>
            <person name="Januszkiewicz K."/>
            <person name="Wedrychowicz H."/>
        </authorList>
    </citation>
    <scope>NUCLEOTIDE SEQUENCE [LARGE SCALE GENOMIC DNA]</scope>
    <source>
        <strain evidence="2 3">DSM 12906</strain>
    </source>
</reference>
<feature type="transmembrane region" description="Helical" evidence="1">
    <location>
        <begin position="321"/>
        <end position="340"/>
    </location>
</feature>
<feature type="transmembrane region" description="Helical" evidence="1">
    <location>
        <begin position="296"/>
        <end position="315"/>
    </location>
</feature>
<dbReference type="STRING" id="1123357.SAMN02745244_03624"/>
<feature type="transmembrane region" description="Helical" evidence="1">
    <location>
        <begin position="133"/>
        <end position="158"/>
    </location>
</feature>
<feature type="transmembrane region" description="Helical" evidence="1">
    <location>
        <begin position="93"/>
        <end position="113"/>
    </location>
</feature>
<dbReference type="EMBL" id="FQZG01000113">
    <property type="protein sequence ID" value="SHJ94253.1"/>
    <property type="molecule type" value="Genomic_DNA"/>
</dbReference>
<sequence>MVSRRPSFHPSLLLNVADSDPLSALVAGLDPSFQFTVASDHYDGVYFLAMALDPFALGQAHDLIDLAAYRYGHPFYSWVASVLSFGQPAALPWVFWGLSVLSMAAAAYSVALLATRLGASPWLGLTVSFSPGLLFSASTALTEPFQLALITALLVVWLRSRTNPLILAALVVALCLTKEQLVLVPVALGLTLLPGIVKERRIPWLRVAPLLAGPLSLGSWLWYARGRFSSEQSTYDSGNLGVPFAGWLNTFDLAGALRVSDFHASQIGSTAVPGLMATAALVVAGAIVGFLRRDPLGWTVVSQAALISTLGWRTLLYPHEMFRIPSVAALLAALLLGVHLSRHKEPRQAVPTVGTG</sequence>
<keyword evidence="1" id="KW-0812">Transmembrane</keyword>
<keyword evidence="1" id="KW-1133">Transmembrane helix</keyword>
<dbReference type="Proteomes" id="UP000184512">
    <property type="component" value="Unassembled WGS sequence"/>
</dbReference>
<dbReference type="NCBIfam" id="NF046093">
    <property type="entry name" value="AZOBR_p60025_fam"/>
    <property type="match status" value="1"/>
</dbReference>
<keyword evidence="3" id="KW-1185">Reference proteome</keyword>
<evidence type="ECO:0000313" key="2">
    <source>
        <dbReference type="EMBL" id="SHJ94253.1"/>
    </source>
</evidence>
<gene>
    <name evidence="2" type="ORF">SAMN02745244_03624</name>
</gene>
<dbReference type="AlphaFoldDB" id="A0A1M6NF49"/>
<evidence type="ECO:0000256" key="1">
    <source>
        <dbReference type="SAM" id="Phobius"/>
    </source>
</evidence>
<evidence type="ECO:0008006" key="4">
    <source>
        <dbReference type="Google" id="ProtNLM"/>
    </source>
</evidence>
<organism evidence="2 3">
    <name type="scientific">Tessaracoccus bendigoensis DSM 12906</name>
    <dbReference type="NCBI Taxonomy" id="1123357"/>
    <lineage>
        <taxon>Bacteria</taxon>
        <taxon>Bacillati</taxon>
        <taxon>Actinomycetota</taxon>
        <taxon>Actinomycetes</taxon>
        <taxon>Propionibacteriales</taxon>
        <taxon>Propionibacteriaceae</taxon>
        <taxon>Tessaracoccus</taxon>
    </lineage>
</organism>
<evidence type="ECO:0000313" key="3">
    <source>
        <dbReference type="Proteomes" id="UP000184512"/>
    </source>
</evidence>
<protein>
    <recommendedName>
        <fullName evidence="4">Dolichyl-phosphate-mannose-protein mannosyltransferase</fullName>
    </recommendedName>
</protein>
<feature type="transmembrane region" description="Helical" evidence="1">
    <location>
        <begin position="164"/>
        <end position="192"/>
    </location>
</feature>
<feature type="transmembrane region" description="Helical" evidence="1">
    <location>
        <begin position="271"/>
        <end position="291"/>
    </location>
</feature>
<proteinExistence type="predicted"/>
<dbReference type="InterPro" id="IPR058226">
    <property type="entry name" value="AZOBR_p60025-like"/>
</dbReference>
<accession>A0A1M6NF49</accession>
<name>A0A1M6NF49_9ACTN</name>
<keyword evidence="1" id="KW-0472">Membrane</keyword>
<feature type="transmembrane region" description="Helical" evidence="1">
    <location>
        <begin position="204"/>
        <end position="223"/>
    </location>
</feature>